<gene>
    <name evidence="3" type="ORF">V6X73_09440</name>
</gene>
<dbReference type="Proteomes" id="UP001556709">
    <property type="component" value="Unassembled WGS sequence"/>
</dbReference>
<dbReference type="SUPFAM" id="SSF56672">
    <property type="entry name" value="DNA/RNA polymerases"/>
    <property type="match status" value="1"/>
</dbReference>
<evidence type="ECO:0000256" key="1">
    <source>
        <dbReference type="ARBA" id="ARBA00034120"/>
    </source>
</evidence>
<dbReference type="Pfam" id="PF00078">
    <property type="entry name" value="RVT_1"/>
    <property type="match status" value="1"/>
</dbReference>
<evidence type="ECO:0000313" key="3">
    <source>
        <dbReference type="EMBL" id="MEX0469949.1"/>
    </source>
</evidence>
<keyword evidence="3" id="KW-0695">RNA-directed DNA polymerase</keyword>
<evidence type="ECO:0000313" key="4">
    <source>
        <dbReference type="Proteomes" id="UP001556709"/>
    </source>
</evidence>
<dbReference type="InterPro" id="IPR043502">
    <property type="entry name" value="DNA/RNA_pol_sf"/>
</dbReference>
<feature type="domain" description="Reverse transcriptase" evidence="2">
    <location>
        <begin position="72"/>
        <end position="264"/>
    </location>
</feature>
<organism evidence="3 4">
    <name type="scientific">Spiribacter pallidus</name>
    <dbReference type="NCBI Taxonomy" id="1987936"/>
    <lineage>
        <taxon>Bacteria</taxon>
        <taxon>Pseudomonadati</taxon>
        <taxon>Pseudomonadota</taxon>
        <taxon>Gammaproteobacteria</taxon>
        <taxon>Chromatiales</taxon>
        <taxon>Ectothiorhodospiraceae</taxon>
        <taxon>Spiribacter</taxon>
    </lineage>
</organism>
<keyword evidence="4" id="KW-1185">Reference proteome</keyword>
<dbReference type="InterPro" id="IPR051083">
    <property type="entry name" value="GrpII_Intron_Splice-Mob/Def"/>
</dbReference>
<dbReference type="PANTHER" id="PTHR34047">
    <property type="entry name" value="NUCLEAR INTRON MATURASE 1, MITOCHONDRIAL-RELATED"/>
    <property type="match status" value="1"/>
</dbReference>
<reference evidence="3 4" key="1">
    <citation type="submission" date="2024-02" db="EMBL/GenBank/DDBJ databases">
        <title>New especies of Spiribacter isolated from saline water.</title>
        <authorList>
            <person name="Leon M.J."/>
            <person name="De La Haba R."/>
            <person name="Sanchez-Porro C."/>
            <person name="Ventosa A."/>
        </authorList>
    </citation>
    <scope>NUCLEOTIDE SEQUENCE [LARGE SCALE GENOMIC DNA]</scope>
    <source>
        <strain evidence="4">ag22IC6-390</strain>
    </source>
</reference>
<comment type="caution">
    <text evidence="3">The sequence shown here is derived from an EMBL/GenBank/DDBJ whole genome shotgun (WGS) entry which is preliminary data.</text>
</comment>
<dbReference type="RefSeq" id="WP_367991186.1">
    <property type="nucleotide sequence ID" value="NZ_JBAKFM010000005.1"/>
</dbReference>
<proteinExistence type="inferred from homology"/>
<dbReference type="PANTHER" id="PTHR34047:SF8">
    <property type="entry name" value="PROTEIN YKFC"/>
    <property type="match status" value="1"/>
</dbReference>
<dbReference type="EMBL" id="JBAKFM010000005">
    <property type="protein sequence ID" value="MEX0469949.1"/>
    <property type="molecule type" value="Genomic_DNA"/>
</dbReference>
<keyword evidence="3" id="KW-0808">Transferase</keyword>
<keyword evidence="3" id="KW-0548">Nucleotidyltransferase</keyword>
<protein>
    <submittedName>
        <fullName evidence="3">Reverse transcriptase/maturase family protein</fullName>
    </submittedName>
</protein>
<evidence type="ECO:0000259" key="2">
    <source>
        <dbReference type="Pfam" id="PF00078"/>
    </source>
</evidence>
<accession>A0ABV3TE67</accession>
<sequence>MGKKYKRLFEDIVSETNFDIAYKKTAKDKRRSHSYLEFKEYAALNLKLLREEIAYKAYIMGDYRQFKIFDPKERLISALPFRDRIVQHAINNVIEPIFEKTLLPYTFACRPNKGTHAGVVYIQSCLRKPQATHTLKTDFSKYFPSINRSRLYQEIEAKIKCRDTLDLIKTIVPDTGTGLHIGSLSSQLWANVYGGIADKFIHHELKPFAWARYMDDIVVVDNDSVKLRDMKDRLEQFSKEEMRMDFSKWSVQSLSRGVNFLGYRMWPGYKLIRKDSVKRAKKKIAMFKKMNDQGGLDRFSAAWKGHVSWADSHNLLKTLEIDYV</sequence>
<dbReference type="InterPro" id="IPR000477">
    <property type="entry name" value="RT_dom"/>
</dbReference>
<dbReference type="CDD" id="cd01651">
    <property type="entry name" value="RT_G2_intron"/>
    <property type="match status" value="1"/>
</dbReference>
<dbReference type="GO" id="GO:0003964">
    <property type="term" value="F:RNA-directed DNA polymerase activity"/>
    <property type="evidence" value="ECO:0007669"/>
    <property type="project" value="UniProtKB-KW"/>
</dbReference>
<name>A0ABV3TE67_9GAMM</name>
<comment type="similarity">
    <text evidence="1">Belongs to the bacterial reverse transcriptase family.</text>
</comment>